<name>A0A6G7VK69_9RHOB</name>
<evidence type="ECO:0000313" key="3">
    <source>
        <dbReference type="Proteomes" id="UP000500791"/>
    </source>
</evidence>
<reference evidence="2 3" key="1">
    <citation type="submission" date="2020-03" db="EMBL/GenBank/DDBJ databases">
        <title>Complete genome sequence of Monaibacterium sp. ALG8 with diverse plasmids.</title>
        <authorList>
            <person name="Sun C."/>
        </authorList>
    </citation>
    <scope>NUCLEOTIDE SEQUENCE [LARGE SCALE GENOMIC DNA]</scope>
    <source>
        <strain evidence="2 3">ALG8</strain>
    </source>
</reference>
<dbReference type="KEGG" id="mon:G8E03_06745"/>
<protein>
    <submittedName>
        <fullName evidence="2">Uncharacterized protein</fullName>
    </submittedName>
</protein>
<dbReference type="AlphaFoldDB" id="A0A6G7VK69"/>
<proteinExistence type="predicted"/>
<sequence length="75" mass="8353">MAEKTPPEAPESKGERERRRELETEMGAEGTISQGGREGGRLARKIGTKDELKRAQERPAGVTRVTKSDEQEDDE</sequence>
<feature type="compositionally biased region" description="Basic and acidic residues" evidence="1">
    <location>
        <begin position="1"/>
        <end position="23"/>
    </location>
</feature>
<feature type="compositionally biased region" description="Basic and acidic residues" evidence="1">
    <location>
        <begin position="47"/>
        <end position="57"/>
    </location>
</feature>
<feature type="region of interest" description="Disordered" evidence="1">
    <location>
        <begin position="1"/>
        <end position="75"/>
    </location>
</feature>
<keyword evidence="3" id="KW-1185">Reference proteome</keyword>
<evidence type="ECO:0000256" key="1">
    <source>
        <dbReference type="SAM" id="MobiDB-lite"/>
    </source>
</evidence>
<accession>A0A6G7VK69</accession>
<dbReference type="Proteomes" id="UP000500791">
    <property type="component" value="Chromosome"/>
</dbReference>
<dbReference type="EMBL" id="CP049811">
    <property type="protein sequence ID" value="QIK40493.1"/>
    <property type="molecule type" value="Genomic_DNA"/>
</dbReference>
<dbReference type="RefSeq" id="WP_166190026.1">
    <property type="nucleotide sequence ID" value="NZ_CP049811.1"/>
</dbReference>
<evidence type="ECO:0000313" key="2">
    <source>
        <dbReference type="EMBL" id="QIK40493.1"/>
    </source>
</evidence>
<gene>
    <name evidence="2" type="ORF">G8E03_06745</name>
</gene>
<organism evidence="2 3">
    <name type="scientific">Pontivivens nitratireducens</name>
    <dbReference type="NCBI Taxonomy" id="2758038"/>
    <lineage>
        <taxon>Bacteria</taxon>
        <taxon>Pseudomonadati</taxon>
        <taxon>Pseudomonadota</taxon>
        <taxon>Alphaproteobacteria</taxon>
        <taxon>Rhodobacterales</taxon>
        <taxon>Paracoccaceae</taxon>
        <taxon>Pontivivens</taxon>
    </lineage>
</organism>